<accession>A0A8J2J7R3</accession>
<sequence length="379" mass="41057">MDENSILDTSAYQIDWTNPEPSASTSLQVIGKAVEPTLGGSVPTWSPFELGSVDNNSSSLNNGFGFAESASLFAYNSFFGASPPNTDTDTPPLYLLQSPASTVNNDPHVSLEIPKQHHAIDDQTALMELSKMNVDLHARVSAAKVNNSHLTFDDLVYRQGPLYIDKYTLAEFVLDISQNFLQIIARVLSTRTGPNVLPASSAADAQIYELLSFNPKSKLESPNKPSHSPPSCHGGLREPLSTPLALTITSIVVQLLSLYELLLEHTTTRVDRLPIEPMPPIPILSNHTLSLESLCTQGAFFQRAIVHVLERMQHVLGIESGPGASQKGLLTAKQIKVLWGELDSGRGIVPGPALMGPSILQRLFGKMETVLERIAADSS</sequence>
<gene>
    <name evidence="1" type="ORF">FEQUK3_LOCUS6296</name>
</gene>
<name>A0A8J2J7R3_FUSEQ</name>
<dbReference type="Proteomes" id="UP000693738">
    <property type="component" value="Unassembled WGS sequence"/>
</dbReference>
<protein>
    <recommendedName>
        <fullName evidence="3">Transcription factor</fullName>
    </recommendedName>
</protein>
<evidence type="ECO:0000313" key="1">
    <source>
        <dbReference type="EMBL" id="CAG7560609.1"/>
    </source>
</evidence>
<proteinExistence type="predicted"/>
<evidence type="ECO:0008006" key="3">
    <source>
        <dbReference type="Google" id="ProtNLM"/>
    </source>
</evidence>
<evidence type="ECO:0000313" key="2">
    <source>
        <dbReference type="Proteomes" id="UP000693738"/>
    </source>
</evidence>
<reference evidence="1" key="1">
    <citation type="submission" date="2021-05" db="EMBL/GenBank/DDBJ databases">
        <authorList>
            <person name="Khan N."/>
        </authorList>
    </citation>
    <scope>NUCLEOTIDE SEQUENCE</scope>
</reference>
<comment type="caution">
    <text evidence="1">The sequence shown here is derived from an EMBL/GenBank/DDBJ whole genome shotgun (WGS) entry which is preliminary data.</text>
</comment>
<dbReference type="EMBL" id="CAJSTJ010000136">
    <property type="protein sequence ID" value="CAG7560609.1"/>
    <property type="molecule type" value="Genomic_DNA"/>
</dbReference>
<dbReference type="AlphaFoldDB" id="A0A8J2J7R3"/>
<organism evidence="1 2">
    <name type="scientific">Fusarium equiseti</name>
    <name type="common">Fusarium scirpi</name>
    <dbReference type="NCBI Taxonomy" id="61235"/>
    <lineage>
        <taxon>Eukaryota</taxon>
        <taxon>Fungi</taxon>
        <taxon>Dikarya</taxon>
        <taxon>Ascomycota</taxon>
        <taxon>Pezizomycotina</taxon>
        <taxon>Sordariomycetes</taxon>
        <taxon>Hypocreomycetidae</taxon>
        <taxon>Hypocreales</taxon>
        <taxon>Nectriaceae</taxon>
        <taxon>Fusarium</taxon>
        <taxon>Fusarium incarnatum-equiseti species complex</taxon>
    </lineage>
</organism>